<evidence type="ECO:0000313" key="3">
    <source>
        <dbReference type="EMBL" id="QDU62517.1"/>
    </source>
</evidence>
<keyword evidence="4" id="KW-1185">Reference proteome</keyword>
<sequence precursor="true">MSPCIRGLGILAVVVAGSVSTARAQWAPQWEPVHGAATPSTVQHVPSMTMTHSTSSQVVQKHSGEAAWPYYSDSPLYSTQQVPVRAHAPQIVTSTPAAPVYPVVTQQAPAITHQQVIQQQHQPFVRPTTPARNPAAPIVTQQASATTFERAVQTQPQRLVQPTPPSAHRQAVATVTPPPNIEQVQPKSPFPEPKPATPPRAPQDMQTQLASFNQGSAPIATNQFWRDYPITQYTAKFPSGVAPEEGVRRWILTETGEESWYGASPTSLSVTPERVRVFHDDKVQQKVNDLLGRFLHYEPGQFQCKVRIWNVTEMKWREQGRESWRMVNNGADGRQAWYLTDAESRELIESLAGHNLLGKPNATLLAEPNFLVANGQTADVNWTREDTYVRDVSLQTDPTADVGYENQLAPANDDIELAISPLIAPDAASIDLDVDLKVHRLVEKHKFRLGLPGHPRAEVPETASAGVKERLRLEPGQNLLLSVGAVPSFTKPSLGRRLNLFAKNQPNAEVIVLISIVPAGPHSVDGHRIISAKPKPIATNPTVTKSVTKKKKRAVFHPQGLTPPVF</sequence>
<name>A0A518B6B3_9BACT</name>
<dbReference type="KEGG" id="knv:Pan216_33840"/>
<dbReference type="RefSeq" id="WP_419192601.1">
    <property type="nucleotide sequence ID" value="NZ_CP036279.1"/>
</dbReference>
<proteinExistence type="predicted"/>
<feature type="compositionally biased region" description="Pro residues" evidence="1">
    <location>
        <begin position="188"/>
        <end position="201"/>
    </location>
</feature>
<evidence type="ECO:0000256" key="1">
    <source>
        <dbReference type="SAM" id="MobiDB-lite"/>
    </source>
</evidence>
<evidence type="ECO:0000256" key="2">
    <source>
        <dbReference type="SAM" id="SignalP"/>
    </source>
</evidence>
<feature type="signal peptide" evidence="2">
    <location>
        <begin position="1"/>
        <end position="24"/>
    </location>
</feature>
<accession>A0A518B6B3</accession>
<feature type="region of interest" description="Disordered" evidence="1">
    <location>
        <begin position="153"/>
        <end position="204"/>
    </location>
</feature>
<organism evidence="3 4">
    <name type="scientific">Kolteria novifilia</name>
    <dbReference type="NCBI Taxonomy" id="2527975"/>
    <lineage>
        <taxon>Bacteria</taxon>
        <taxon>Pseudomonadati</taxon>
        <taxon>Planctomycetota</taxon>
        <taxon>Planctomycetia</taxon>
        <taxon>Kolteriales</taxon>
        <taxon>Kolteriaceae</taxon>
        <taxon>Kolteria</taxon>
    </lineage>
</organism>
<feature type="chain" id="PRO_5022208974" evidence="2">
    <location>
        <begin position="25"/>
        <end position="566"/>
    </location>
</feature>
<keyword evidence="2" id="KW-0732">Signal</keyword>
<dbReference type="EMBL" id="CP036279">
    <property type="protein sequence ID" value="QDU62517.1"/>
    <property type="molecule type" value="Genomic_DNA"/>
</dbReference>
<dbReference type="Proteomes" id="UP000317093">
    <property type="component" value="Chromosome"/>
</dbReference>
<gene>
    <name evidence="3" type="ORF">Pan216_33840</name>
</gene>
<protein>
    <submittedName>
        <fullName evidence="3">Bacterial type II and III secretion system protein</fullName>
    </submittedName>
</protein>
<dbReference type="AlphaFoldDB" id="A0A518B6B3"/>
<reference evidence="3 4" key="1">
    <citation type="submission" date="2019-02" db="EMBL/GenBank/DDBJ databases">
        <title>Deep-cultivation of Planctomycetes and their phenomic and genomic characterization uncovers novel biology.</title>
        <authorList>
            <person name="Wiegand S."/>
            <person name="Jogler M."/>
            <person name="Boedeker C."/>
            <person name="Pinto D."/>
            <person name="Vollmers J."/>
            <person name="Rivas-Marin E."/>
            <person name="Kohn T."/>
            <person name="Peeters S.H."/>
            <person name="Heuer A."/>
            <person name="Rast P."/>
            <person name="Oberbeckmann S."/>
            <person name="Bunk B."/>
            <person name="Jeske O."/>
            <person name="Meyerdierks A."/>
            <person name="Storesund J.E."/>
            <person name="Kallscheuer N."/>
            <person name="Luecker S."/>
            <person name="Lage O.M."/>
            <person name="Pohl T."/>
            <person name="Merkel B.J."/>
            <person name="Hornburger P."/>
            <person name="Mueller R.-W."/>
            <person name="Bruemmer F."/>
            <person name="Labrenz M."/>
            <person name="Spormann A.M."/>
            <person name="Op den Camp H."/>
            <person name="Overmann J."/>
            <person name="Amann R."/>
            <person name="Jetten M.S.M."/>
            <person name="Mascher T."/>
            <person name="Medema M.H."/>
            <person name="Devos D.P."/>
            <person name="Kaster A.-K."/>
            <person name="Ovreas L."/>
            <person name="Rohde M."/>
            <person name="Galperin M.Y."/>
            <person name="Jogler C."/>
        </authorList>
    </citation>
    <scope>NUCLEOTIDE SEQUENCE [LARGE SCALE GENOMIC DNA]</scope>
    <source>
        <strain evidence="3 4">Pan216</strain>
    </source>
</reference>
<evidence type="ECO:0000313" key="4">
    <source>
        <dbReference type="Proteomes" id="UP000317093"/>
    </source>
</evidence>